<reference evidence="1" key="1">
    <citation type="submission" date="2019-01" db="EMBL/GenBank/DDBJ databases">
        <title>Draft genome sequences of three monokaryotic isolates of the white-rot basidiomycete fungus Dichomitus squalens.</title>
        <authorList>
            <consortium name="DOE Joint Genome Institute"/>
            <person name="Lopez S.C."/>
            <person name="Andreopoulos B."/>
            <person name="Pangilinan J."/>
            <person name="Lipzen A."/>
            <person name="Riley R."/>
            <person name="Ahrendt S."/>
            <person name="Ng V."/>
            <person name="Barry K."/>
            <person name="Daum C."/>
            <person name="Grigoriev I.V."/>
            <person name="Hilden K.S."/>
            <person name="Makela M.R."/>
            <person name="de Vries R.P."/>
        </authorList>
    </citation>
    <scope>NUCLEOTIDE SEQUENCE [LARGE SCALE GENOMIC DNA]</scope>
    <source>
        <strain evidence="1">OM18370.1</strain>
    </source>
</reference>
<feature type="non-terminal residue" evidence="1">
    <location>
        <position position="1"/>
    </location>
</feature>
<dbReference type="AlphaFoldDB" id="A0A4Q9M6G1"/>
<gene>
    <name evidence="1" type="ORF">BD311DRAFT_675754</name>
</gene>
<dbReference type="EMBL" id="ML143535">
    <property type="protein sequence ID" value="TBU22604.1"/>
    <property type="molecule type" value="Genomic_DNA"/>
</dbReference>
<evidence type="ECO:0000313" key="1">
    <source>
        <dbReference type="EMBL" id="TBU22604.1"/>
    </source>
</evidence>
<proteinExistence type="predicted"/>
<protein>
    <submittedName>
        <fullName evidence="1">Uncharacterized protein</fullName>
    </submittedName>
</protein>
<sequence length="87" mass="9821">PILPGSRAGDRGAREGDRERELGVALTADILEKYDKNLSRVRLRLLVTMIVHHMLLDRQNALVDELHGLAEVRTPLPHSHHTLTFVL</sequence>
<organism evidence="1">
    <name type="scientific">Dichomitus squalens</name>
    <dbReference type="NCBI Taxonomy" id="114155"/>
    <lineage>
        <taxon>Eukaryota</taxon>
        <taxon>Fungi</taxon>
        <taxon>Dikarya</taxon>
        <taxon>Basidiomycota</taxon>
        <taxon>Agaricomycotina</taxon>
        <taxon>Agaricomycetes</taxon>
        <taxon>Polyporales</taxon>
        <taxon>Polyporaceae</taxon>
        <taxon>Dichomitus</taxon>
    </lineage>
</organism>
<dbReference type="Proteomes" id="UP000292957">
    <property type="component" value="Unassembled WGS sequence"/>
</dbReference>
<name>A0A4Q9M6G1_9APHY</name>
<accession>A0A4Q9M6G1</accession>